<protein>
    <submittedName>
        <fullName evidence="2">Uncharacterized protein</fullName>
    </submittedName>
</protein>
<dbReference type="STRING" id="1218493.JF76_03750"/>
<dbReference type="EMBL" id="JXBY01000008">
    <property type="protein sequence ID" value="KJY58451.1"/>
    <property type="molecule type" value="Genomic_DNA"/>
</dbReference>
<dbReference type="PATRIC" id="fig|1218493.3.peg.395"/>
<comment type="caution">
    <text evidence="2">The sequence shown here is derived from an EMBL/GenBank/DDBJ whole genome shotgun (WGS) entry which is preliminary data.</text>
</comment>
<feature type="coiled-coil region" evidence="1">
    <location>
        <begin position="130"/>
        <end position="157"/>
    </location>
</feature>
<accession>A0A0F4LLM5</accession>
<proteinExistence type="predicted"/>
<dbReference type="Proteomes" id="UP000033533">
    <property type="component" value="Unassembled WGS sequence"/>
</dbReference>
<evidence type="ECO:0000313" key="2">
    <source>
        <dbReference type="EMBL" id="KJY58451.1"/>
    </source>
</evidence>
<evidence type="ECO:0000313" key="3">
    <source>
        <dbReference type="Proteomes" id="UP000033533"/>
    </source>
</evidence>
<gene>
    <name evidence="2" type="ORF">JF76_03750</name>
</gene>
<dbReference type="AlphaFoldDB" id="A0A0F4LLM5"/>
<name>A0A0F4LLM5_9LACO</name>
<reference evidence="2 3" key="1">
    <citation type="submission" date="2014-12" db="EMBL/GenBank/DDBJ databases">
        <title>Comparative genomics of the lactic acid bacteria isolated from the honey bee gut.</title>
        <authorList>
            <person name="Ellegaard K.M."/>
            <person name="Tamarit D."/>
            <person name="Javelind E."/>
            <person name="Olofsson T."/>
            <person name="Andersson S.G."/>
            <person name="Vasquez A."/>
        </authorList>
    </citation>
    <scope>NUCLEOTIDE SEQUENCE [LARGE SCALE GENOMIC DNA]</scope>
    <source>
        <strain evidence="2 3">Biut2</strain>
    </source>
</reference>
<organism evidence="2 3">
    <name type="scientific">Lactobacillus kullabergensis</name>
    <dbReference type="NCBI Taxonomy" id="1218493"/>
    <lineage>
        <taxon>Bacteria</taxon>
        <taxon>Bacillati</taxon>
        <taxon>Bacillota</taxon>
        <taxon>Bacilli</taxon>
        <taxon>Lactobacillales</taxon>
        <taxon>Lactobacillaceae</taxon>
        <taxon>Lactobacillus</taxon>
    </lineage>
</organism>
<evidence type="ECO:0000256" key="1">
    <source>
        <dbReference type="SAM" id="Coils"/>
    </source>
</evidence>
<sequence>MGKLNMKINKKLLQVLFACTITIMPLLGYTKTTSVVYAAKIVIDPVEKTLEKMSKLRNDLDDHCLELSSSKVSSKKKQKYNKLLKSFYDTATKACNISDLSSQVKAAINDGIEQLDSEKDSLKKVKGLKISKYLTALKKLKQRINAAQRTVREDSSKYVKGTENFVYDKDRSKNITDKNLYLRVNDIKKLHIPEDAYITAETYNFNEVHYTLSNQQKVTKKADGSLDLKTIHTETAAELEKKKLAKQIKQYYNTTVKKGEKYSTYNKKSINKAIKLYQKADKYLASFSTKTNVKKYRKSLKNKIGILKADKADSWRMSKKRIKISQKTLRKLGVPKNAKVKRSYNNGDLVSVYGEPDHGRSTFYEFYKGKKHVATVVTYADGYSSSMFP</sequence>
<keyword evidence="1" id="KW-0175">Coiled coil</keyword>
<dbReference type="HOGENOM" id="CLU_709393_0_0_9"/>